<gene>
    <name evidence="1" type="ORF">L207DRAFT_525723</name>
</gene>
<reference evidence="1 2" key="1">
    <citation type="submission" date="2016-04" db="EMBL/GenBank/DDBJ databases">
        <title>A degradative enzymes factory behind the ericoid mycorrhizal symbiosis.</title>
        <authorList>
            <consortium name="DOE Joint Genome Institute"/>
            <person name="Martino E."/>
            <person name="Morin E."/>
            <person name="Grelet G."/>
            <person name="Kuo A."/>
            <person name="Kohler A."/>
            <person name="Daghino S."/>
            <person name="Barry K."/>
            <person name="Choi C."/>
            <person name="Cichocki N."/>
            <person name="Clum A."/>
            <person name="Copeland A."/>
            <person name="Hainaut M."/>
            <person name="Haridas S."/>
            <person name="Labutti K."/>
            <person name="Lindquist E."/>
            <person name="Lipzen A."/>
            <person name="Khouja H.-R."/>
            <person name="Murat C."/>
            <person name="Ohm R."/>
            <person name="Olson A."/>
            <person name="Spatafora J."/>
            <person name="Veneault-Fourrey C."/>
            <person name="Henrissat B."/>
            <person name="Grigoriev I."/>
            <person name="Martin F."/>
            <person name="Perotto S."/>
        </authorList>
    </citation>
    <scope>NUCLEOTIDE SEQUENCE [LARGE SCALE GENOMIC DNA]</scope>
    <source>
        <strain evidence="1 2">F</strain>
    </source>
</reference>
<name>A0A2J6S0T8_HYAVF</name>
<dbReference type="AlphaFoldDB" id="A0A2J6S0T8"/>
<dbReference type="EMBL" id="KZ613941">
    <property type="protein sequence ID" value="PMD44389.1"/>
    <property type="molecule type" value="Genomic_DNA"/>
</dbReference>
<evidence type="ECO:0000313" key="1">
    <source>
        <dbReference type="EMBL" id="PMD44389.1"/>
    </source>
</evidence>
<protein>
    <submittedName>
        <fullName evidence="1">Uncharacterized protein</fullName>
    </submittedName>
</protein>
<evidence type="ECO:0000313" key="2">
    <source>
        <dbReference type="Proteomes" id="UP000235786"/>
    </source>
</evidence>
<keyword evidence="2" id="KW-1185">Reference proteome</keyword>
<sequence>MARVTIGWRLPRLGGHKLLHGLCEVIIELFRINSNGDDPRSKLIDAGRCQSISPLLPQREKNRLQAFLAGCLVRRPLRSHRNPEAQGYLYVEFGVEESSSKMTGPATSDDSEVPRDNRQWSLAGEVWRLPQHGRASRPFQSVPEIFWSVKSTRQCPRGLSEHPFGSSTTGTQF</sequence>
<organism evidence="1 2">
    <name type="scientific">Hyaloscypha variabilis (strain UAMH 11265 / GT02V1 / F)</name>
    <name type="common">Meliniomyces variabilis</name>
    <dbReference type="NCBI Taxonomy" id="1149755"/>
    <lineage>
        <taxon>Eukaryota</taxon>
        <taxon>Fungi</taxon>
        <taxon>Dikarya</taxon>
        <taxon>Ascomycota</taxon>
        <taxon>Pezizomycotina</taxon>
        <taxon>Leotiomycetes</taxon>
        <taxon>Helotiales</taxon>
        <taxon>Hyaloscyphaceae</taxon>
        <taxon>Hyaloscypha</taxon>
        <taxon>Hyaloscypha variabilis</taxon>
    </lineage>
</organism>
<proteinExistence type="predicted"/>
<accession>A0A2J6S0T8</accession>
<dbReference type="Proteomes" id="UP000235786">
    <property type="component" value="Unassembled WGS sequence"/>
</dbReference>